<feature type="region of interest" description="Disordered" evidence="1">
    <location>
        <begin position="55"/>
        <end position="82"/>
    </location>
</feature>
<dbReference type="Proteomes" id="UP000324222">
    <property type="component" value="Unassembled WGS sequence"/>
</dbReference>
<proteinExistence type="predicted"/>
<reference evidence="2 3" key="1">
    <citation type="submission" date="2019-05" db="EMBL/GenBank/DDBJ databases">
        <title>Another draft genome of Portunus trituberculatus and its Hox gene families provides insights of decapod evolution.</title>
        <authorList>
            <person name="Jeong J.-H."/>
            <person name="Song I."/>
            <person name="Kim S."/>
            <person name="Choi T."/>
            <person name="Kim D."/>
            <person name="Ryu S."/>
            <person name="Kim W."/>
        </authorList>
    </citation>
    <scope>NUCLEOTIDE SEQUENCE [LARGE SCALE GENOMIC DNA]</scope>
    <source>
        <tissue evidence="2">Muscle</tissue>
    </source>
</reference>
<evidence type="ECO:0000313" key="3">
    <source>
        <dbReference type="Proteomes" id="UP000324222"/>
    </source>
</evidence>
<keyword evidence="3" id="KW-1185">Reference proteome</keyword>
<evidence type="ECO:0000313" key="2">
    <source>
        <dbReference type="EMBL" id="MPC30058.1"/>
    </source>
</evidence>
<comment type="caution">
    <text evidence="2">The sequence shown here is derived from an EMBL/GenBank/DDBJ whole genome shotgun (WGS) entry which is preliminary data.</text>
</comment>
<evidence type="ECO:0000256" key="1">
    <source>
        <dbReference type="SAM" id="MobiDB-lite"/>
    </source>
</evidence>
<protein>
    <submittedName>
        <fullName evidence="2">Uncharacterized protein</fullName>
    </submittedName>
</protein>
<organism evidence="2 3">
    <name type="scientific">Portunus trituberculatus</name>
    <name type="common">Swimming crab</name>
    <name type="synonym">Neptunus trituberculatus</name>
    <dbReference type="NCBI Taxonomy" id="210409"/>
    <lineage>
        <taxon>Eukaryota</taxon>
        <taxon>Metazoa</taxon>
        <taxon>Ecdysozoa</taxon>
        <taxon>Arthropoda</taxon>
        <taxon>Crustacea</taxon>
        <taxon>Multicrustacea</taxon>
        <taxon>Malacostraca</taxon>
        <taxon>Eumalacostraca</taxon>
        <taxon>Eucarida</taxon>
        <taxon>Decapoda</taxon>
        <taxon>Pleocyemata</taxon>
        <taxon>Brachyura</taxon>
        <taxon>Eubrachyura</taxon>
        <taxon>Portunoidea</taxon>
        <taxon>Portunidae</taxon>
        <taxon>Portuninae</taxon>
        <taxon>Portunus</taxon>
    </lineage>
</organism>
<name>A0A5B7E8H6_PORTR</name>
<feature type="region of interest" description="Disordered" evidence="1">
    <location>
        <begin position="111"/>
        <end position="140"/>
    </location>
</feature>
<accession>A0A5B7E8H6</accession>
<dbReference type="EMBL" id="VSRR010002186">
    <property type="protein sequence ID" value="MPC30058.1"/>
    <property type="molecule type" value="Genomic_DNA"/>
</dbReference>
<dbReference type="AlphaFoldDB" id="A0A5B7E8H6"/>
<sequence>MRAVGQVGRAVVVVGGPAGNALGGGKTLLGSWPARGRGEGGIAPKATGFSAVAPWGRRQSSTTSVGCGRRKGSAADGSTRYRPVQGGWRGPVVIPFLRKIVAASQRSAGKRVGGREVDDDEWAGDLPLPAASQVGRPGRVPQAPVQRISQEPAVVQWNHACFGVRGVSKRTGLNPVHGPTVALVGAEERAKIAFRSRKHASTEAKRFSVERDTGARGKSHRDSAVTTTYCWRTCSERESADGRGCCTDAAKAGRDEELLWGSTPRGPRALCPRWPHIPP</sequence>
<gene>
    <name evidence="2" type="ORF">E2C01_023314</name>
</gene>